<dbReference type="GO" id="GO:0032273">
    <property type="term" value="P:positive regulation of protein polymerization"/>
    <property type="evidence" value="ECO:0007669"/>
    <property type="project" value="TreeGrafter"/>
</dbReference>
<dbReference type="InterPro" id="IPR008907">
    <property type="entry name" value="TPP/p25"/>
</dbReference>
<comment type="similarity">
    <text evidence="1">Belongs to the TPPP family.</text>
</comment>
<dbReference type="Gene3D" id="1.10.238.10">
    <property type="entry name" value="EF-hand"/>
    <property type="match status" value="1"/>
</dbReference>
<proteinExistence type="inferred from homology"/>
<dbReference type="SUPFAM" id="SSF47473">
    <property type="entry name" value="EF-hand"/>
    <property type="match status" value="1"/>
</dbReference>
<name>A0A6P7TVF5_9MOLL</name>
<evidence type="ECO:0000313" key="3">
    <source>
        <dbReference type="Proteomes" id="UP000515154"/>
    </source>
</evidence>
<dbReference type="GO" id="GO:0015631">
    <property type="term" value="F:tubulin binding"/>
    <property type="evidence" value="ECO:0007669"/>
    <property type="project" value="InterPro"/>
</dbReference>
<dbReference type="InterPro" id="IPR011992">
    <property type="entry name" value="EF-hand-dom_pair"/>
</dbReference>
<keyword evidence="3" id="KW-1185">Reference proteome</keyword>
<feature type="region of interest" description="Disordered" evidence="2">
    <location>
        <begin position="113"/>
        <end position="159"/>
    </location>
</feature>
<dbReference type="Proteomes" id="UP000515154">
    <property type="component" value="Unplaced"/>
</dbReference>
<dbReference type="KEGG" id="osn:115227133"/>
<dbReference type="GO" id="GO:0046785">
    <property type="term" value="P:microtubule polymerization"/>
    <property type="evidence" value="ECO:0007669"/>
    <property type="project" value="InterPro"/>
</dbReference>
<dbReference type="GO" id="GO:0001578">
    <property type="term" value="P:microtubule bundle formation"/>
    <property type="evidence" value="ECO:0007669"/>
    <property type="project" value="TreeGrafter"/>
</dbReference>
<dbReference type="PANTHER" id="PTHR12932">
    <property type="entry name" value="P25 ALPHA-RELATED"/>
    <property type="match status" value="1"/>
</dbReference>
<evidence type="ECO:0000256" key="2">
    <source>
        <dbReference type="SAM" id="MobiDB-lite"/>
    </source>
</evidence>
<evidence type="ECO:0000313" key="4">
    <source>
        <dbReference type="RefSeq" id="XP_029653910.1"/>
    </source>
</evidence>
<accession>A0A6P7TVF5</accession>
<dbReference type="RefSeq" id="XP_029653910.1">
    <property type="nucleotide sequence ID" value="XM_029798050.1"/>
</dbReference>
<dbReference type="PANTHER" id="PTHR12932:SF9">
    <property type="entry name" value="TUBULIN POLYMERIZATION-PROMOTING PROTEIN HOMOLOG"/>
    <property type="match status" value="1"/>
</dbReference>
<sequence length="159" mass="18014">MSTASDFTNDLELEKKFIAWCNLTEEIKKKEMNSAELRKMLDSLKLYNTKFTSTDTDIAFKVVSKNGRTINYQSFASLLIQLSKKISPEIIANKMKESPRIFAKKITSKTGNVDKMTDSSQYTGSHRERFDSETGKGKGIDGRKDLKDNSGYVTGFKKN</sequence>
<dbReference type="GO" id="GO:0005874">
    <property type="term" value="C:microtubule"/>
    <property type="evidence" value="ECO:0007669"/>
    <property type="project" value="TreeGrafter"/>
</dbReference>
<dbReference type="Pfam" id="PF05517">
    <property type="entry name" value="p25-alpha"/>
    <property type="match status" value="1"/>
</dbReference>
<reference evidence="4" key="1">
    <citation type="submission" date="2025-08" db="UniProtKB">
        <authorList>
            <consortium name="RefSeq"/>
        </authorList>
    </citation>
    <scope>IDENTIFICATION</scope>
</reference>
<gene>
    <name evidence="4" type="primary">LOC115227133</name>
</gene>
<feature type="compositionally biased region" description="Basic and acidic residues" evidence="2">
    <location>
        <begin position="125"/>
        <end position="148"/>
    </location>
</feature>
<dbReference type="AlphaFoldDB" id="A0A6P7TVF5"/>
<evidence type="ECO:0000256" key="1">
    <source>
        <dbReference type="ARBA" id="ARBA00010994"/>
    </source>
</evidence>
<organism evidence="3 4">
    <name type="scientific">Octopus sinensis</name>
    <name type="common">East Asian common octopus</name>
    <dbReference type="NCBI Taxonomy" id="2607531"/>
    <lineage>
        <taxon>Eukaryota</taxon>
        <taxon>Metazoa</taxon>
        <taxon>Spiralia</taxon>
        <taxon>Lophotrochozoa</taxon>
        <taxon>Mollusca</taxon>
        <taxon>Cephalopoda</taxon>
        <taxon>Coleoidea</taxon>
        <taxon>Octopodiformes</taxon>
        <taxon>Octopoda</taxon>
        <taxon>Incirrata</taxon>
        <taxon>Octopodidae</taxon>
        <taxon>Octopus</taxon>
    </lineage>
</organism>
<protein>
    <submittedName>
        <fullName evidence="4">Tubulin polymerization-promoting protein family member 2-like</fullName>
    </submittedName>
</protein>